<comment type="caution">
    <text evidence="3">The sequence shown here is derived from an EMBL/GenBank/DDBJ whole genome shotgun (WGS) entry which is preliminary data.</text>
</comment>
<dbReference type="Proteomes" id="UP001501084">
    <property type="component" value="Unassembled WGS sequence"/>
</dbReference>
<accession>A0ABN3B8S3</accession>
<evidence type="ECO:0000313" key="4">
    <source>
        <dbReference type="Proteomes" id="UP001501084"/>
    </source>
</evidence>
<keyword evidence="3" id="KW-0012">Acyltransferase</keyword>
<keyword evidence="1" id="KW-1133">Transmembrane helix</keyword>
<gene>
    <name evidence="3" type="ORF">GCM10009786_21050</name>
</gene>
<sequence>MSSPTTASAARQAGAPRVAFWDNARFALIALVVVGHTISTVRHETALAYGVYTYLYLFHMPALILLSGYFSRANASSKTIRATVQLIVVWVLWEGIWAVIGFAVVEETPAESFLISPSWTLWYLVSIVTMRIMLPYLAQLRRPLVVSVAIALFGGVIPVIGTEFSAARTLTFLPFFVLGWLARNRGWLNGQWFALPHRWVRTVSWGILALVAAILIAVPGLRSWWRVDDWLTWRDGYGARFSEAPIGDWAPHHWLETSLGGVAVTAALFVIAAAMTFAVLGVTPRRRLVITDWGARTLSVYLLHGPIVWALRQTGVIDTIGGLGASGVVILIAGALSLAAVLALAPVERAFRWILTPNVDWLFGSARQDVDRGGP</sequence>
<dbReference type="PANTHER" id="PTHR37312:SF1">
    <property type="entry name" value="MEMBRANE-BOUND ACYLTRANSFERASE YKRP-RELATED"/>
    <property type="match status" value="1"/>
</dbReference>
<proteinExistence type="predicted"/>
<feature type="transmembrane region" description="Helical" evidence="1">
    <location>
        <begin position="323"/>
        <end position="345"/>
    </location>
</feature>
<keyword evidence="1" id="KW-0812">Transmembrane</keyword>
<feature type="transmembrane region" description="Helical" evidence="1">
    <location>
        <begin position="144"/>
        <end position="160"/>
    </location>
</feature>
<feature type="transmembrane region" description="Helical" evidence="1">
    <location>
        <begin position="51"/>
        <end position="70"/>
    </location>
</feature>
<keyword evidence="3" id="KW-0808">Transferase</keyword>
<keyword evidence="1" id="KW-0472">Membrane</keyword>
<dbReference type="Pfam" id="PF01757">
    <property type="entry name" value="Acyl_transf_3"/>
    <property type="match status" value="1"/>
</dbReference>
<dbReference type="InterPro" id="IPR002656">
    <property type="entry name" value="Acyl_transf_3_dom"/>
</dbReference>
<dbReference type="InterPro" id="IPR052734">
    <property type="entry name" value="Nod_factor_acetyltransferase"/>
</dbReference>
<organism evidence="3 4">
    <name type="scientific">Leucobacter alluvii</name>
    <dbReference type="NCBI Taxonomy" id="340321"/>
    <lineage>
        <taxon>Bacteria</taxon>
        <taxon>Bacillati</taxon>
        <taxon>Actinomycetota</taxon>
        <taxon>Actinomycetes</taxon>
        <taxon>Micrococcales</taxon>
        <taxon>Microbacteriaceae</taxon>
        <taxon>Leucobacter</taxon>
    </lineage>
</organism>
<feature type="domain" description="Acyltransferase 3" evidence="2">
    <location>
        <begin position="19"/>
        <end position="342"/>
    </location>
</feature>
<dbReference type="GO" id="GO:0016746">
    <property type="term" value="F:acyltransferase activity"/>
    <property type="evidence" value="ECO:0007669"/>
    <property type="project" value="UniProtKB-KW"/>
</dbReference>
<feature type="transmembrane region" description="Helical" evidence="1">
    <location>
        <begin position="203"/>
        <end position="225"/>
    </location>
</feature>
<dbReference type="RefSeq" id="WP_346058298.1">
    <property type="nucleotide sequence ID" value="NZ_BAAAOP010000009.1"/>
</dbReference>
<keyword evidence="4" id="KW-1185">Reference proteome</keyword>
<feature type="transmembrane region" description="Helical" evidence="1">
    <location>
        <begin position="166"/>
        <end position="182"/>
    </location>
</feature>
<name>A0ABN3B8S3_9MICO</name>
<evidence type="ECO:0000256" key="1">
    <source>
        <dbReference type="SAM" id="Phobius"/>
    </source>
</evidence>
<feature type="transmembrane region" description="Helical" evidence="1">
    <location>
        <begin position="82"/>
        <end position="105"/>
    </location>
</feature>
<evidence type="ECO:0000313" key="3">
    <source>
        <dbReference type="EMBL" id="GAA2189138.1"/>
    </source>
</evidence>
<dbReference type="PANTHER" id="PTHR37312">
    <property type="entry name" value="MEMBRANE-BOUND ACYLTRANSFERASE YKRP-RELATED"/>
    <property type="match status" value="1"/>
</dbReference>
<feature type="transmembrane region" description="Helical" evidence="1">
    <location>
        <begin position="120"/>
        <end position="137"/>
    </location>
</feature>
<dbReference type="EMBL" id="BAAAOP010000009">
    <property type="protein sequence ID" value="GAA2189138.1"/>
    <property type="molecule type" value="Genomic_DNA"/>
</dbReference>
<feature type="transmembrane region" description="Helical" evidence="1">
    <location>
        <begin position="293"/>
        <end position="311"/>
    </location>
</feature>
<evidence type="ECO:0000259" key="2">
    <source>
        <dbReference type="Pfam" id="PF01757"/>
    </source>
</evidence>
<feature type="transmembrane region" description="Helical" evidence="1">
    <location>
        <begin position="20"/>
        <end position="39"/>
    </location>
</feature>
<feature type="transmembrane region" description="Helical" evidence="1">
    <location>
        <begin position="259"/>
        <end position="281"/>
    </location>
</feature>
<reference evidence="3 4" key="1">
    <citation type="journal article" date="2019" name="Int. J. Syst. Evol. Microbiol.">
        <title>The Global Catalogue of Microorganisms (GCM) 10K type strain sequencing project: providing services to taxonomists for standard genome sequencing and annotation.</title>
        <authorList>
            <consortium name="The Broad Institute Genomics Platform"/>
            <consortium name="The Broad Institute Genome Sequencing Center for Infectious Disease"/>
            <person name="Wu L."/>
            <person name="Ma J."/>
        </authorList>
    </citation>
    <scope>NUCLEOTIDE SEQUENCE [LARGE SCALE GENOMIC DNA]</scope>
    <source>
        <strain evidence="3 4">JCM 14919</strain>
    </source>
</reference>
<protein>
    <submittedName>
        <fullName evidence="3">Acyltransferase family protein</fullName>
    </submittedName>
</protein>